<evidence type="ECO:0000256" key="1">
    <source>
        <dbReference type="SAM" id="SignalP"/>
    </source>
</evidence>
<protein>
    <submittedName>
        <fullName evidence="3">Autotransporter outer membrane beta-barrel domain-containing protein</fullName>
    </submittedName>
</protein>
<dbReference type="OrthoDB" id="6511942at2"/>
<evidence type="ECO:0000313" key="3">
    <source>
        <dbReference type="EMBL" id="ROU10038.1"/>
    </source>
</evidence>
<proteinExistence type="predicted"/>
<dbReference type="Proteomes" id="UP000268051">
    <property type="component" value="Unassembled WGS sequence"/>
</dbReference>
<reference evidence="3 4" key="1">
    <citation type="submission" date="2018-10" db="EMBL/GenBank/DDBJ databases">
        <title>Horizontal transference of carbapenem resistance between Klebsiella pneumoniae and Kluyvera ascorbata during abdominal infection: a case report.</title>
        <authorList>
            <person name="Raro O.H.F."/>
            <person name="Lima-Morales D."/>
            <person name="Barth A.L."/>
            <person name="Paim T.G.S."/>
            <person name="Mott M.P."/>
            <person name="Riche C.V.W."/>
            <person name="Teixeira U.F."/>
            <person name="Waechter F."/>
            <person name="Dias C.A.G."/>
        </authorList>
    </citation>
    <scope>NUCLEOTIDE SEQUENCE [LARGE SCALE GENOMIC DNA]</scope>
    <source>
        <strain evidence="3 4">OT2</strain>
    </source>
</reference>
<dbReference type="InterPro" id="IPR006315">
    <property type="entry name" value="OM_autotransptr_brl_dom"/>
</dbReference>
<dbReference type="PROSITE" id="PS51208">
    <property type="entry name" value="AUTOTRANSPORTER"/>
    <property type="match status" value="1"/>
</dbReference>
<dbReference type="AlphaFoldDB" id="A0A3N2RRD7"/>
<organism evidence="3 4">
    <name type="scientific">Kluyvera ascorbata</name>
    <dbReference type="NCBI Taxonomy" id="51288"/>
    <lineage>
        <taxon>Bacteria</taxon>
        <taxon>Pseudomonadati</taxon>
        <taxon>Pseudomonadota</taxon>
        <taxon>Gammaproteobacteria</taxon>
        <taxon>Enterobacterales</taxon>
        <taxon>Enterobacteriaceae</taxon>
        <taxon>Kluyvera</taxon>
    </lineage>
</organism>
<comment type="caution">
    <text evidence="3">The sequence shown here is derived from an EMBL/GenBank/DDBJ whole genome shotgun (WGS) entry which is preliminary data.</text>
</comment>
<dbReference type="InterPro" id="IPR005546">
    <property type="entry name" value="Autotransporte_beta"/>
</dbReference>
<gene>
    <name evidence="3" type="ORF">EB837_22990</name>
</gene>
<dbReference type="NCBIfam" id="TIGR01414">
    <property type="entry name" value="autotrans_barl"/>
    <property type="match status" value="1"/>
</dbReference>
<evidence type="ECO:0000313" key="4">
    <source>
        <dbReference type="Proteomes" id="UP000268051"/>
    </source>
</evidence>
<accession>A0A3N2RRD7</accession>
<dbReference type="RefSeq" id="WP_123652624.1">
    <property type="nucleotide sequence ID" value="NZ_RHFN01000035.1"/>
</dbReference>
<dbReference type="InterPro" id="IPR036709">
    <property type="entry name" value="Autotransporte_beta_dom_sf"/>
</dbReference>
<feature type="domain" description="Autotransporter" evidence="2">
    <location>
        <begin position="979"/>
        <end position="1266"/>
    </location>
</feature>
<feature type="signal peptide" evidence="1">
    <location>
        <begin position="1"/>
        <end position="24"/>
    </location>
</feature>
<keyword evidence="1" id="KW-0732">Signal</keyword>
<dbReference type="EMBL" id="RHFN01000035">
    <property type="protein sequence ID" value="ROU10038.1"/>
    <property type="molecule type" value="Genomic_DNA"/>
</dbReference>
<feature type="chain" id="PRO_5018131830" evidence="1">
    <location>
        <begin position="25"/>
        <end position="1266"/>
    </location>
</feature>
<name>A0A3N2RRD7_9ENTR</name>
<sequence>MKSNLKMTIVAQCIALILSGGSIAYVTAETVVKDTACNNGASSSCSGINWYDTQKLWGLRSPAEGVDATLTGTPDTAASIYFSSEALRKDNESQTLTLSGTDLTDHLINASYGGTATINLTKGSQVDVIETGDDSKRTTTHILVDNSIIHGGQFDKYDNKNKAWLQGIAIYNDTKDSGDNTIDIKNGSELNGSILTGGAGSQVVNVKNSKIEGGAILIAGTGNNTVSIDSSIIDNRGSSTANPYPSLRAGDNAISAAGAQTTLDVNDSKLYGNINISDVAQSMLTMVNSVVHGGININQGIVSLDVTTVDDAITAKNGGTLSLGTRTSTFSNKFSGFDTLEINGSTVLSGGLTDAQVGNRLEVNGDGVLTSSVNLSKGNLTINKGKLLADTIALTEGSTLILNNSGLRTGSQQLFTKALADAGKTADAGSFNATGGNIIFNGSTLSLNDQYYNLQYVQSVHALLSAGNSLLMEGQLVDGDGVVGTATVAEAASTGSTLAQVDVVSDKSHLLIGGTTQEQHTEAAAQGFGAASLVLDPTDAGPNQVTIQSGQYLTLTGAHGGALIDVKDTPNATVAINVDDGRLQLGTRTLPQATGTLNGSVNVGTSGQMLVAAGSHTITGDGITSSGAVTIDDAATLTSDITLNDRSTLDVQGSLQADNLTANSDAVISVGSTNSAGSLLAANVNLNGAKMFLDPAWQSNSTIDTASRAIFGGNDVDGLITVGQNSVLVLGDTSFDNTHSMFADSGLSWKADGVTAALSIVAPQTLNSSLGGLRLDGSLTQDSQSRDATSNQAIFADNSLLMVKGAAAIDQPALTATGGTLNVADGAKLYVSDAKVNNTYTITNGFTTSAIADNGWSGSNLILNKLLNAQRKEDNGAVTITTSAKAAVDVLPGVVLPHTLDTMIQNGMNSTTSPSAGIRFLSRALEAPQVSASDVVRTLNSAVQMVAAGGVQNALLTTGEAAAKAIQDHNSVANHTMQHGGQDADVWVNVLYGNNRNRDFSAGNMDYGYDADFYGVIAGADVTRDTRVGQLRSGVAFHAGNGKVNSSGDFNSTKNDFNFFGASLYENWRMDSFNVTADIGYSASNNDVQQRIPGYLDMGNKIKGSVDAHLFTVGMTGEYLFKTDVVDVIPYVGARYNQLTTDSFTTKANNEALFRTGKERQDIWQFPVGVRLNKTFAAGSGWAISPQADLAVVPVAGNTHANTTVRTYGVSATDTMNAQVMDRTSFNGQLGVKAQKGNVTWGVSYNIAASEHETGQAGMVSFKYAF</sequence>
<dbReference type="Gene3D" id="2.40.128.130">
    <property type="entry name" value="Autotransporter beta-domain"/>
    <property type="match status" value="1"/>
</dbReference>
<dbReference type="SUPFAM" id="SSF103515">
    <property type="entry name" value="Autotransporter"/>
    <property type="match status" value="1"/>
</dbReference>
<evidence type="ECO:0000259" key="2">
    <source>
        <dbReference type="PROSITE" id="PS51208"/>
    </source>
</evidence>
<dbReference type="SMART" id="SM00869">
    <property type="entry name" value="Autotransporter"/>
    <property type="match status" value="1"/>
</dbReference>
<dbReference type="GO" id="GO:0019867">
    <property type="term" value="C:outer membrane"/>
    <property type="evidence" value="ECO:0007669"/>
    <property type="project" value="InterPro"/>
</dbReference>